<dbReference type="Pfam" id="PF09485">
    <property type="entry name" value="CRISPR_Cse2"/>
    <property type="match status" value="1"/>
</dbReference>
<dbReference type="NCBIfam" id="TIGR02548">
    <property type="entry name" value="casB_cse2"/>
    <property type="match status" value="1"/>
</dbReference>
<organism evidence="2 3">
    <name type="scientific">Kitasatospora kifunensis</name>
    <name type="common">Streptomyces kifunensis</name>
    <dbReference type="NCBI Taxonomy" id="58351"/>
    <lineage>
        <taxon>Bacteria</taxon>
        <taxon>Bacillati</taxon>
        <taxon>Actinomycetota</taxon>
        <taxon>Actinomycetes</taxon>
        <taxon>Kitasatosporales</taxon>
        <taxon>Streptomycetaceae</taxon>
        <taxon>Kitasatospora</taxon>
    </lineage>
</organism>
<name>A0A7W7RBL5_KITKI</name>
<evidence type="ECO:0000313" key="2">
    <source>
        <dbReference type="EMBL" id="MBB4928850.1"/>
    </source>
</evidence>
<dbReference type="InterPro" id="IPR013382">
    <property type="entry name" value="CRISPR-assoc_prot_Cse2"/>
</dbReference>
<reference evidence="2 3" key="1">
    <citation type="submission" date="2020-08" db="EMBL/GenBank/DDBJ databases">
        <title>Sequencing the genomes of 1000 actinobacteria strains.</title>
        <authorList>
            <person name="Klenk H.-P."/>
        </authorList>
    </citation>
    <scope>NUCLEOTIDE SEQUENCE [LARGE SCALE GENOMIC DNA]</scope>
    <source>
        <strain evidence="2 3">DSM 41654</strain>
    </source>
</reference>
<dbReference type="Gene3D" id="1.10.520.40">
    <property type="entry name" value="CRISPR-associated protein Cse2"/>
    <property type="match status" value="1"/>
</dbReference>
<feature type="region of interest" description="Disordered" evidence="1">
    <location>
        <begin position="1"/>
        <end position="24"/>
    </location>
</feature>
<dbReference type="AlphaFoldDB" id="A0A7W7RBL5"/>
<evidence type="ECO:0000256" key="1">
    <source>
        <dbReference type="SAM" id="MobiDB-lite"/>
    </source>
</evidence>
<accession>A0A7W7RBL5</accession>
<proteinExistence type="predicted"/>
<dbReference type="EMBL" id="JACHJV010000003">
    <property type="protein sequence ID" value="MBB4928850.1"/>
    <property type="molecule type" value="Genomic_DNA"/>
</dbReference>
<dbReference type="RefSeq" id="WP_184946499.1">
    <property type="nucleotide sequence ID" value="NZ_JACHJV010000003.1"/>
</dbReference>
<gene>
    <name evidence="2" type="ORF">FHR34_007947</name>
</gene>
<evidence type="ECO:0000313" key="3">
    <source>
        <dbReference type="Proteomes" id="UP000540506"/>
    </source>
</evidence>
<dbReference type="Proteomes" id="UP000540506">
    <property type="component" value="Unassembled WGS sequence"/>
</dbReference>
<dbReference type="InterPro" id="IPR038287">
    <property type="entry name" value="Cse2_sf"/>
</dbReference>
<comment type="caution">
    <text evidence="2">The sequence shown here is derived from an EMBL/GenBank/DDBJ whole genome shotgun (WGS) entry which is preliminary data.</text>
</comment>
<sequence length="201" mass="21926">MTDRQETTAEAGSPAPAPEPKPPGVRLTGWLCGLVVSRQLGALADLRRPTALTDARFKAENFAPEEDQHMVFAQVAFLFARYHAGARTATPGYGNMGAALRLIGSGATRGPADPGATRLLDRLVASRTVPWRHLQHAVERARACETQPPSWDQLTQDLARWNARGDARTRSASRGRPVPYAWARSFYTPNYTPNFTNGGTT</sequence>
<protein>
    <submittedName>
        <fullName evidence="2">CRISPR system Cascade subunit CasA</fullName>
    </submittedName>
</protein>
<keyword evidence="3" id="KW-1185">Reference proteome</keyword>